<accession>A0AAE3H2J4</accession>
<feature type="transmembrane region" description="Helical" evidence="1">
    <location>
        <begin position="86"/>
        <end position="107"/>
    </location>
</feature>
<dbReference type="EMBL" id="RJUF01000029">
    <property type="protein sequence ID" value="MCP9763452.1"/>
    <property type="molecule type" value="Genomic_DNA"/>
</dbReference>
<protein>
    <submittedName>
        <fullName evidence="2">Uncharacterized protein</fullName>
    </submittedName>
</protein>
<feature type="transmembrane region" description="Helical" evidence="1">
    <location>
        <begin position="55"/>
        <end position="74"/>
    </location>
</feature>
<feature type="transmembrane region" description="Helical" evidence="1">
    <location>
        <begin position="12"/>
        <end position="35"/>
    </location>
</feature>
<evidence type="ECO:0000256" key="1">
    <source>
        <dbReference type="SAM" id="Phobius"/>
    </source>
</evidence>
<dbReference type="AlphaFoldDB" id="A0AAE3H2J4"/>
<dbReference type="RefSeq" id="WP_255037233.1">
    <property type="nucleotide sequence ID" value="NZ_RJUF01000029.1"/>
</dbReference>
<name>A0AAE3H2J4_9BACT</name>
<reference evidence="2 3" key="1">
    <citation type="submission" date="2018-11" db="EMBL/GenBank/DDBJ databases">
        <title>Novel bacteria species description.</title>
        <authorList>
            <person name="Han J.-H."/>
        </authorList>
    </citation>
    <scope>NUCLEOTIDE SEQUENCE [LARGE SCALE GENOMIC DNA]</scope>
    <source>
        <strain evidence="2 3">KCTC23259</strain>
    </source>
</reference>
<feature type="transmembrane region" description="Helical" evidence="1">
    <location>
        <begin position="162"/>
        <end position="190"/>
    </location>
</feature>
<comment type="caution">
    <text evidence="2">The sequence shown here is derived from an EMBL/GenBank/DDBJ whole genome shotgun (WGS) entry which is preliminary data.</text>
</comment>
<keyword evidence="1" id="KW-1133">Transmembrane helix</keyword>
<dbReference type="Proteomes" id="UP001204144">
    <property type="component" value="Unassembled WGS sequence"/>
</dbReference>
<evidence type="ECO:0000313" key="2">
    <source>
        <dbReference type="EMBL" id="MCP9763452.1"/>
    </source>
</evidence>
<keyword evidence="3" id="KW-1185">Reference proteome</keyword>
<feature type="transmembrane region" description="Helical" evidence="1">
    <location>
        <begin position="235"/>
        <end position="255"/>
    </location>
</feature>
<proteinExistence type="predicted"/>
<feature type="transmembrane region" description="Helical" evidence="1">
    <location>
        <begin position="127"/>
        <end position="150"/>
    </location>
</feature>
<sequence length="272" mass="31613">MDDLDLIKKKTGMTIGTAWILMFSSVALMFLLGFGYGITSAVSKEPISMSNSVDLVMIVMVLSFLTFALIGFFINKKELPYFAKVAPKVLLILFVIAMLWNIIASLFMDYFINKEMMNKLEGISRTWWFTTILNISMMIFQIGVIGHGLLRNYNLKKSMIAISFICIVFYMPAAVTSMIIQSMILLYVYYRTASFLMVLLTSTMMYMPDYFYRGVFDIQQFNYNFYKNEILPSHTVYYVVWVLAIFALMGALWYLKQNTKVITWKREDEPLF</sequence>
<keyword evidence="1" id="KW-0812">Transmembrane</keyword>
<keyword evidence="1" id="KW-0472">Membrane</keyword>
<evidence type="ECO:0000313" key="3">
    <source>
        <dbReference type="Proteomes" id="UP001204144"/>
    </source>
</evidence>
<gene>
    <name evidence="2" type="ORF">EGI31_10840</name>
</gene>
<organism evidence="2 3">
    <name type="scientific">Lacihabitans soyangensis</name>
    <dbReference type="NCBI Taxonomy" id="869394"/>
    <lineage>
        <taxon>Bacteria</taxon>
        <taxon>Pseudomonadati</taxon>
        <taxon>Bacteroidota</taxon>
        <taxon>Cytophagia</taxon>
        <taxon>Cytophagales</taxon>
        <taxon>Leadbetterellaceae</taxon>
        <taxon>Lacihabitans</taxon>
    </lineage>
</organism>